<evidence type="ECO:0000256" key="1">
    <source>
        <dbReference type="SAM" id="Phobius"/>
    </source>
</evidence>
<reference evidence="2 3" key="1">
    <citation type="journal article" date="2023" name="BMC Biol.">
        <title>The compact genome of the sponge Oopsacas minuta (Hexactinellida) is lacking key metazoan core genes.</title>
        <authorList>
            <person name="Santini S."/>
            <person name="Schenkelaars Q."/>
            <person name="Jourda C."/>
            <person name="Duchesne M."/>
            <person name="Belahbib H."/>
            <person name="Rocher C."/>
            <person name="Selva M."/>
            <person name="Riesgo A."/>
            <person name="Vervoort M."/>
            <person name="Leys S.P."/>
            <person name="Kodjabachian L."/>
            <person name="Le Bivic A."/>
            <person name="Borchiellini C."/>
            <person name="Claverie J.M."/>
            <person name="Renard E."/>
        </authorList>
    </citation>
    <scope>NUCLEOTIDE SEQUENCE [LARGE SCALE GENOMIC DNA]</scope>
    <source>
        <strain evidence="2">SPO-2</strain>
    </source>
</reference>
<keyword evidence="1" id="KW-0812">Transmembrane</keyword>
<feature type="transmembrane region" description="Helical" evidence="1">
    <location>
        <begin position="185"/>
        <end position="212"/>
    </location>
</feature>
<feature type="transmembrane region" description="Helical" evidence="1">
    <location>
        <begin position="141"/>
        <end position="164"/>
    </location>
</feature>
<evidence type="ECO:0000313" key="3">
    <source>
        <dbReference type="Proteomes" id="UP001165289"/>
    </source>
</evidence>
<feature type="transmembrane region" description="Helical" evidence="1">
    <location>
        <begin position="78"/>
        <end position="101"/>
    </location>
</feature>
<protein>
    <recommendedName>
        <fullName evidence="4">Odorant receptor</fullName>
    </recommendedName>
</protein>
<feature type="transmembrane region" description="Helical" evidence="1">
    <location>
        <begin position="12"/>
        <end position="37"/>
    </location>
</feature>
<dbReference type="EMBL" id="JAKMXF010000001">
    <property type="protein sequence ID" value="KAI6662030.1"/>
    <property type="molecule type" value="Genomic_DNA"/>
</dbReference>
<feature type="transmembrane region" description="Helical" evidence="1">
    <location>
        <begin position="285"/>
        <end position="304"/>
    </location>
</feature>
<evidence type="ECO:0008006" key="4">
    <source>
        <dbReference type="Google" id="ProtNLM"/>
    </source>
</evidence>
<accession>A0AAV7KMQ4</accession>
<name>A0AAV7KMQ4_9METZ</name>
<keyword evidence="1" id="KW-0472">Membrane</keyword>
<gene>
    <name evidence="2" type="ORF">LOD99_9617</name>
</gene>
<dbReference type="Proteomes" id="UP001165289">
    <property type="component" value="Unassembled WGS sequence"/>
</dbReference>
<keyword evidence="1" id="KW-1133">Transmembrane helix</keyword>
<feature type="transmembrane region" description="Helical" evidence="1">
    <location>
        <begin position="325"/>
        <end position="356"/>
    </location>
</feature>
<dbReference type="AlphaFoldDB" id="A0AAV7KMQ4"/>
<keyword evidence="3" id="KW-1185">Reference proteome</keyword>
<proteinExistence type="predicted"/>
<sequence>MFDNLFGTQKSFLRIVLYLDLVWIFPIFVTFICWNIVIINRIKGSLKFYNNAIIDSINDSTGYSKEQAFNYMTDYVKYWYLLLINFSELAGSLLYVLGFTITELLWDEDQKVEFPNQFQSSNCSLDLYQNLPVRLITETPAGLVCIALAQSAMVSGMAFSICLMKYLEWRYLYPSRNSAKWKNRFLQITGVIVFLFITLGSIPQTVILHRIIEPVTQIAYFVIFARQARIFYKISKSMALDHRITSQDERSYKLTLYSAYQFGIGMLGYSFGYLCLILSEIFSYTSFHISTILYYSPCLLHYLYGIQVFQPIIHTSQDIAYYKEFFFSISIVSRSFIVLGTVALVTQFVLFSLVYLTKTILLSLKSRSEKGLRTRFTPSLTNPLLFQHQIDTTTQQ</sequence>
<organism evidence="2 3">
    <name type="scientific">Oopsacas minuta</name>
    <dbReference type="NCBI Taxonomy" id="111878"/>
    <lineage>
        <taxon>Eukaryota</taxon>
        <taxon>Metazoa</taxon>
        <taxon>Porifera</taxon>
        <taxon>Hexactinellida</taxon>
        <taxon>Hexasterophora</taxon>
        <taxon>Lyssacinosida</taxon>
        <taxon>Leucopsacidae</taxon>
        <taxon>Oopsacas</taxon>
    </lineage>
</organism>
<feature type="transmembrane region" description="Helical" evidence="1">
    <location>
        <begin position="256"/>
        <end position="279"/>
    </location>
</feature>
<evidence type="ECO:0000313" key="2">
    <source>
        <dbReference type="EMBL" id="KAI6662030.1"/>
    </source>
</evidence>
<comment type="caution">
    <text evidence="2">The sequence shown here is derived from an EMBL/GenBank/DDBJ whole genome shotgun (WGS) entry which is preliminary data.</text>
</comment>